<protein>
    <submittedName>
        <fullName evidence="1">Putative secreted protein</fullName>
    </submittedName>
</protein>
<name>A0A2M4B5G2_9DIPT</name>
<organism evidence="1">
    <name type="scientific">Anopheles triannulatus</name>
    <dbReference type="NCBI Taxonomy" id="58253"/>
    <lineage>
        <taxon>Eukaryota</taxon>
        <taxon>Metazoa</taxon>
        <taxon>Ecdysozoa</taxon>
        <taxon>Arthropoda</taxon>
        <taxon>Hexapoda</taxon>
        <taxon>Insecta</taxon>
        <taxon>Pterygota</taxon>
        <taxon>Neoptera</taxon>
        <taxon>Endopterygota</taxon>
        <taxon>Diptera</taxon>
        <taxon>Nematocera</taxon>
        <taxon>Culicoidea</taxon>
        <taxon>Culicidae</taxon>
        <taxon>Anophelinae</taxon>
        <taxon>Anopheles</taxon>
    </lineage>
</organism>
<accession>A0A2M4B5G2</accession>
<evidence type="ECO:0000313" key="1">
    <source>
        <dbReference type="EMBL" id="MBW48276.1"/>
    </source>
</evidence>
<proteinExistence type="predicted"/>
<dbReference type="AlphaFoldDB" id="A0A2M4B5G2"/>
<dbReference type="EMBL" id="GGFK01014955">
    <property type="protein sequence ID" value="MBW48276.1"/>
    <property type="molecule type" value="Transcribed_RNA"/>
</dbReference>
<reference evidence="1" key="1">
    <citation type="submission" date="2018-01" db="EMBL/GenBank/DDBJ databases">
        <title>An insight into the sialome of Amazonian anophelines.</title>
        <authorList>
            <person name="Ribeiro J.M."/>
            <person name="Scarpassa V."/>
            <person name="Calvo E."/>
        </authorList>
    </citation>
    <scope>NUCLEOTIDE SEQUENCE</scope>
    <source>
        <tissue evidence="1">Salivary glands</tissue>
    </source>
</reference>
<sequence>MFDPTAAASAGFLPCPVCPSAAAVPVYHLLSLLPRAPPQCPSSPHQGLRVQCHSKRWQERSANFGNSKGERRGM</sequence>